<proteinExistence type="predicted"/>
<dbReference type="AlphaFoldDB" id="A0A0F7HLR4"/>
<reference evidence="2 4" key="3">
    <citation type="submission" date="2016-10" db="EMBL/GenBank/DDBJ databases">
        <authorList>
            <person name="Varghese N."/>
            <person name="Submissions S."/>
        </authorList>
    </citation>
    <scope>NUCLEOTIDE SEQUENCE [LARGE SCALE GENOMIC DNA]</scope>
    <source>
        <strain evidence="2 4">CGMCC 1.6501</strain>
    </source>
</reference>
<evidence type="ECO:0000313" key="2">
    <source>
        <dbReference type="EMBL" id="SFK89865.1"/>
    </source>
</evidence>
<dbReference type="InterPro" id="IPR018691">
    <property type="entry name" value="DUF2188"/>
</dbReference>
<dbReference type="EMBL" id="CP011366">
    <property type="protein sequence ID" value="AKG74553.1"/>
    <property type="molecule type" value="Genomic_DNA"/>
</dbReference>
<sequence length="138" mass="15833">MPYTTNDYPDSLKNMEKLERKKAIDIINALLEEGYDDNRAIPIGTEQAQDWYKNANDDELKELENKDVTEHEDDPDVQGGKIADNDVEVFYEDDEWKVQTKGAKRPSNTYDTKDEAVKRAKEIAGNRGAEVITHKKND</sequence>
<gene>
    <name evidence="1" type="ORF">AAT16_10345</name>
    <name evidence="2" type="ORF">SAMN05216235_2388</name>
</gene>
<dbReference type="RefSeq" id="WP_046790735.1">
    <property type="nucleotide sequence ID" value="NZ_CP011366.1"/>
</dbReference>
<dbReference type="Pfam" id="PF09954">
    <property type="entry name" value="DUF2188"/>
    <property type="match status" value="1"/>
</dbReference>
<organism evidence="2 4">
    <name type="scientific">Salinicoccus halodurans</name>
    <dbReference type="NCBI Taxonomy" id="407035"/>
    <lineage>
        <taxon>Bacteria</taxon>
        <taxon>Bacillati</taxon>
        <taxon>Bacillota</taxon>
        <taxon>Bacilli</taxon>
        <taxon>Bacillales</taxon>
        <taxon>Staphylococcaceae</taxon>
        <taxon>Salinicoccus</taxon>
    </lineage>
</organism>
<dbReference type="EMBL" id="FOTB01000005">
    <property type="protein sequence ID" value="SFK89865.1"/>
    <property type="molecule type" value="Genomic_DNA"/>
</dbReference>
<dbReference type="OrthoDB" id="8858565at2"/>
<dbReference type="KEGG" id="shv:AAT16_10345"/>
<dbReference type="Proteomes" id="UP000034029">
    <property type="component" value="Chromosome"/>
</dbReference>
<reference evidence="1 3" key="1">
    <citation type="journal article" date="2015" name="Int. J. Syst. Evol. Microbiol.">
        <title>Complete genome sequence of Salinicoccus halodurans H3B36, isolated from the Qaidam Basin in China.</title>
        <authorList>
            <person name="Jiang K."/>
            <person name="Xue Y."/>
            <person name="Ma Y."/>
        </authorList>
    </citation>
    <scope>NUCLEOTIDE SEQUENCE [LARGE SCALE GENOMIC DNA]</scope>
    <source>
        <strain evidence="1 3">H3B36</strain>
    </source>
</reference>
<dbReference type="Proteomes" id="UP000183090">
    <property type="component" value="Unassembled WGS sequence"/>
</dbReference>
<name>A0A0F7HLR4_9STAP</name>
<accession>A0A0F7HLR4</accession>
<keyword evidence="3" id="KW-1185">Reference proteome</keyword>
<evidence type="ECO:0000313" key="3">
    <source>
        <dbReference type="Proteomes" id="UP000034029"/>
    </source>
</evidence>
<evidence type="ECO:0000313" key="4">
    <source>
        <dbReference type="Proteomes" id="UP000183090"/>
    </source>
</evidence>
<protein>
    <submittedName>
        <fullName evidence="2">Uncharacterized protein YdaT</fullName>
    </submittedName>
</protein>
<reference evidence="3" key="2">
    <citation type="submission" date="2015-04" db="EMBL/GenBank/DDBJ databases">
        <title>Complete genome sequence of Salinicoccus halodurans strain H3B36, isolated from the Qaidam basin of China.</title>
        <authorList>
            <person name="Ma Y."/>
            <person name="Jiang K."/>
            <person name="Xue Y."/>
        </authorList>
    </citation>
    <scope>NUCLEOTIDE SEQUENCE [LARGE SCALE GENOMIC DNA]</scope>
    <source>
        <strain evidence="3">H3B36</strain>
    </source>
</reference>
<evidence type="ECO:0000313" key="1">
    <source>
        <dbReference type="EMBL" id="AKG74553.1"/>
    </source>
</evidence>